<dbReference type="EMBL" id="JAKJXO020000015">
    <property type="protein sequence ID" value="KAL1595933.1"/>
    <property type="molecule type" value="Genomic_DNA"/>
</dbReference>
<evidence type="ECO:0000256" key="5">
    <source>
        <dbReference type="SAM" id="Phobius"/>
    </source>
</evidence>
<dbReference type="InterPro" id="IPR002403">
    <property type="entry name" value="Cyt_P450_E_grp-IV"/>
</dbReference>
<dbReference type="Gene3D" id="1.10.630.10">
    <property type="entry name" value="Cytochrome P450"/>
    <property type="match status" value="1"/>
</dbReference>
<feature type="transmembrane region" description="Helical" evidence="5">
    <location>
        <begin position="6"/>
        <end position="27"/>
    </location>
</feature>
<comment type="cofactor">
    <cofactor evidence="1">
        <name>heme</name>
        <dbReference type="ChEBI" id="CHEBI:30413"/>
    </cofactor>
</comment>
<dbReference type="Pfam" id="PF00067">
    <property type="entry name" value="p450"/>
    <property type="match status" value="1"/>
</dbReference>
<keyword evidence="5" id="KW-0812">Transmembrane</keyword>
<feature type="transmembrane region" description="Helical" evidence="5">
    <location>
        <begin position="39"/>
        <end position="57"/>
    </location>
</feature>
<keyword evidence="5" id="KW-0472">Membrane</keyword>
<comment type="caution">
    <text evidence="6">The sequence shown here is derived from an EMBL/GenBank/DDBJ whole genome shotgun (WGS) entry which is preliminary data.</text>
</comment>
<dbReference type="PANTHER" id="PTHR47582">
    <property type="entry name" value="P450, PUTATIVE (EUROFUNG)-RELATED"/>
    <property type="match status" value="1"/>
</dbReference>
<sequence length="512" mass="56804">MTLESSHPSLYGAVTILVCLLFLNGWLKKPRDPRQPKQVPATIPIPFFGHIIGLLIWRNHYYTKVSQQWNLPIISLAIFGAKVYVSRSPELLYSVQRQPKSLSFWYFEAHFTALLGGLSKAGSDGCFRGVRPESIDDCPLIDCLKGVKAAVSSQGDLERMSQVALDTLHKGVHRFMQEKSGPIDLEAWIKREIMLATTDAVYGARNPFRDPAIVEGFWNFTDGALFVALPRILPRILAPKAVAGREAVFRAIEQYYESDGLQDASQLARARYSILTQSGMSVQDTARAECVFGIALNGNTAPTAFWVVWHIFSDAVVLARIRKELEKFVSTELNGKQGVQTLTLDLRGVKENQYLQSVIQETLRYRARGTGPRMVLEDVTLSGDDCEYLLEKDSTLILAHEGMHYNKAVWGTDAESFVSDRFLPGDKAPPTAFRGFGGGANLCPGKSFAMSEIASLVAMLVTQADMEAVGGWNEPGRDASNMARENPPPLRKVMVNVAPRVGMEDVVWKYVL</sequence>
<reference evidence="6 7" key="1">
    <citation type="submission" date="2024-02" db="EMBL/GenBank/DDBJ databases">
        <title>De novo assembly and annotation of 12 fungi associated with fruit tree decline syndrome in Ontario, Canada.</title>
        <authorList>
            <person name="Sulman M."/>
            <person name="Ellouze W."/>
            <person name="Ilyukhin E."/>
        </authorList>
    </citation>
    <scope>NUCLEOTIDE SEQUENCE [LARGE SCALE GENOMIC DNA]</scope>
    <source>
        <strain evidence="6 7">M42-189</strain>
    </source>
</reference>
<organism evidence="6 7">
    <name type="scientific">Paraconiothyrium brasiliense</name>
    <dbReference type="NCBI Taxonomy" id="300254"/>
    <lineage>
        <taxon>Eukaryota</taxon>
        <taxon>Fungi</taxon>
        <taxon>Dikarya</taxon>
        <taxon>Ascomycota</taxon>
        <taxon>Pezizomycotina</taxon>
        <taxon>Dothideomycetes</taxon>
        <taxon>Pleosporomycetidae</taxon>
        <taxon>Pleosporales</taxon>
        <taxon>Massarineae</taxon>
        <taxon>Didymosphaeriaceae</taxon>
        <taxon>Paraconiothyrium</taxon>
    </lineage>
</organism>
<dbReference type="InterPro" id="IPR036396">
    <property type="entry name" value="Cyt_P450_sf"/>
</dbReference>
<evidence type="ECO:0000256" key="3">
    <source>
        <dbReference type="ARBA" id="ARBA00022723"/>
    </source>
</evidence>
<keyword evidence="3" id="KW-0479">Metal-binding</keyword>
<keyword evidence="7" id="KW-1185">Reference proteome</keyword>
<dbReference type="PANTHER" id="PTHR47582:SF1">
    <property type="entry name" value="P450, PUTATIVE (EUROFUNG)-RELATED"/>
    <property type="match status" value="1"/>
</dbReference>
<protein>
    <recommendedName>
        <fullName evidence="8">Cytochrome P450</fullName>
    </recommendedName>
</protein>
<comment type="similarity">
    <text evidence="2">Belongs to the cytochrome P450 family.</text>
</comment>
<dbReference type="PRINTS" id="PR00465">
    <property type="entry name" value="EP450IV"/>
</dbReference>
<accession>A0ABR3QV56</accession>
<evidence type="ECO:0000313" key="7">
    <source>
        <dbReference type="Proteomes" id="UP001521785"/>
    </source>
</evidence>
<dbReference type="InterPro" id="IPR001128">
    <property type="entry name" value="Cyt_P450"/>
</dbReference>
<dbReference type="InterPro" id="IPR053007">
    <property type="entry name" value="CYP450_monoxygenase_sec-met"/>
</dbReference>
<dbReference type="SUPFAM" id="SSF48264">
    <property type="entry name" value="Cytochrome P450"/>
    <property type="match status" value="1"/>
</dbReference>
<evidence type="ECO:0000256" key="4">
    <source>
        <dbReference type="ARBA" id="ARBA00023004"/>
    </source>
</evidence>
<dbReference type="CDD" id="cd11040">
    <property type="entry name" value="CYP7_CYP8-like"/>
    <property type="match status" value="1"/>
</dbReference>
<keyword evidence="5" id="KW-1133">Transmembrane helix</keyword>
<dbReference type="Proteomes" id="UP001521785">
    <property type="component" value="Unassembled WGS sequence"/>
</dbReference>
<evidence type="ECO:0000256" key="2">
    <source>
        <dbReference type="ARBA" id="ARBA00010617"/>
    </source>
</evidence>
<gene>
    <name evidence="6" type="ORF">SLS60_009623</name>
</gene>
<evidence type="ECO:0000256" key="1">
    <source>
        <dbReference type="ARBA" id="ARBA00001971"/>
    </source>
</evidence>
<proteinExistence type="inferred from homology"/>
<evidence type="ECO:0000313" key="6">
    <source>
        <dbReference type="EMBL" id="KAL1595933.1"/>
    </source>
</evidence>
<keyword evidence="4" id="KW-0408">Iron</keyword>
<evidence type="ECO:0008006" key="8">
    <source>
        <dbReference type="Google" id="ProtNLM"/>
    </source>
</evidence>
<name>A0ABR3QV56_9PLEO</name>